<protein>
    <submittedName>
        <fullName evidence="3">Addiction module toxin RelE</fullName>
    </submittedName>
</protein>
<evidence type="ECO:0000313" key="2">
    <source>
        <dbReference type="Proteomes" id="UP000095283"/>
    </source>
</evidence>
<keyword evidence="2" id="KW-1185">Reference proteome</keyword>
<dbReference type="Proteomes" id="UP000095283">
    <property type="component" value="Unplaced"/>
</dbReference>
<evidence type="ECO:0000313" key="3">
    <source>
        <dbReference type="WBParaSite" id="Hba_01919"/>
    </source>
</evidence>
<reference evidence="3" key="1">
    <citation type="submission" date="2016-11" db="UniProtKB">
        <authorList>
            <consortium name="WormBaseParasite"/>
        </authorList>
    </citation>
    <scope>IDENTIFICATION</scope>
</reference>
<accession>A0A1I7WB44</accession>
<sequence>MVISLDSAYFTLEREEAGGTPSKAGHPDNSQRIFEECDD</sequence>
<evidence type="ECO:0000256" key="1">
    <source>
        <dbReference type="SAM" id="MobiDB-lite"/>
    </source>
</evidence>
<dbReference type="WBParaSite" id="Hba_01919">
    <property type="protein sequence ID" value="Hba_01919"/>
    <property type="gene ID" value="Hba_01919"/>
</dbReference>
<dbReference type="AlphaFoldDB" id="A0A1I7WB44"/>
<organism evidence="2 3">
    <name type="scientific">Heterorhabditis bacteriophora</name>
    <name type="common">Entomopathogenic nematode worm</name>
    <dbReference type="NCBI Taxonomy" id="37862"/>
    <lineage>
        <taxon>Eukaryota</taxon>
        <taxon>Metazoa</taxon>
        <taxon>Ecdysozoa</taxon>
        <taxon>Nematoda</taxon>
        <taxon>Chromadorea</taxon>
        <taxon>Rhabditida</taxon>
        <taxon>Rhabditina</taxon>
        <taxon>Rhabditomorpha</taxon>
        <taxon>Strongyloidea</taxon>
        <taxon>Heterorhabditidae</taxon>
        <taxon>Heterorhabditis</taxon>
    </lineage>
</organism>
<name>A0A1I7WB44_HETBA</name>
<feature type="region of interest" description="Disordered" evidence="1">
    <location>
        <begin position="14"/>
        <end position="39"/>
    </location>
</feature>
<proteinExistence type="predicted"/>